<sequence length="121" mass="13304">MYLGGLDARLTLTFPDEKVEIPRLSFAIFISFSSSGSGYYVSLYRFLPNNSDAERKWGGGNLARGLGDGRGRAGWRRLVLRGRKRPRLVKYPPVCVGSLCELIMEKGSSVFVPLCNASIGS</sequence>
<reference evidence="1" key="1">
    <citation type="submission" date="2020-08" db="EMBL/GenBank/DDBJ databases">
        <title>Genome sequencing and assembly of the red palm weevil Rhynchophorus ferrugineus.</title>
        <authorList>
            <person name="Dias G.B."/>
            <person name="Bergman C.M."/>
            <person name="Manee M."/>
        </authorList>
    </citation>
    <scope>NUCLEOTIDE SEQUENCE</scope>
    <source>
        <strain evidence="1">AA-2017</strain>
        <tissue evidence="1">Whole larva</tissue>
    </source>
</reference>
<evidence type="ECO:0000313" key="2">
    <source>
        <dbReference type="Proteomes" id="UP000625711"/>
    </source>
</evidence>
<proteinExistence type="predicted"/>
<protein>
    <submittedName>
        <fullName evidence="1">Uncharacterized protein</fullName>
    </submittedName>
</protein>
<gene>
    <name evidence="1" type="ORF">GWI33_009023</name>
</gene>
<accession>A0A834MGU1</accession>
<keyword evidence="2" id="KW-1185">Reference proteome</keyword>
<dbReference type="Proteomes" id="UP000625711">
    <property type="component" value="Unassembled WGS sequence"/>
</dbReference>
<organism evidence="1 2">
    <name type="scientific">Rhynchophorus ferrugineus</name>
    <name type="common">Red palm weevil</name>
    <name type="synonym">Curculio ferrugineus</name>
    <dbReference type="NCBI Taxonomy" id="354439"/>
    <lineage>
        <taxon>Eukaryota</taxon>
        <taxon>Metazoa</taxon>
        <taxon>Ecdysozoa</taxon>
        <taxon>Arthropoda</taxon>
        <taxon>Hexapoda</taxon>
        <taxon>Insecta</taxon>
        <taxon>Pterygota</taxon>
        <taxon>Neoptera</taxon>
        <taxon>Endopterygota</taxon>
        <taxon>Coleoptera</taxon>
        <taxon>Polyphaga</taxon>
        <taxon>Cucujiformia</taxon>
        <taxon>Curculionidae</taxon>
        <taxon>Dryophthorinae</taxon>
        <taxon>Rhynchophorus</taxon>
    </lineage>
</organism>
<comment type="caution">
    <text evidence="1">The sequence shown here is derived from an EMBL/GenBank/DDBJ whole genome shotgun (WGS) entry which is preliminary data.</text>
</comment>
<evidence type="ECO:0000313" key="1">
    <source>
        <dbReference type="EMBL" id="KAF7277904.1"/>
    </source>
</evidence>
<name>A0A834MGU1_RHYFE</name>
<dbReference type="AlphaFoldDB" id="A0A834MGU1"/>
<dbReference type="EMBL" id="JAACXV010000411">
    <property type="protein sequence ID" value="KAF7277904.1"/>
    <property type="molecule type" value="Genomic_DNA"/>
</dbReference>